<organism evidence="1 2">
    <name type="scientific">Saccharolobus islandicus (strain Y.N.15.51 / Yellowstone #2)</name>
    <name type="common">Sulfolobus islandicus</name>
    <dbReference type="NCBI Taxonomy" id="419942"/>
    <lineage>
        <taxon>Archaea</taxon>
        <taxon>Thermoproteota</taxon>
        <taxon>Thermoprotei</taxon>
        <taxon>Sulfolobales</taxon>
        <taxon>Sulfolobaceae</taxon>
        <taxon>Saccharolobus</taxon>
    </lineage>
</organism>
<sequence length="39" mass="4604">MLINFLPTHPNDLLLILVKKVLNIFDVRIYIEVKLNNLL</sequence>
<evidence type="ECO:0000313" key="1">
    <source>
        <dbReference type="EMBL" id="ACP49998.1"/>
    </source>
</evidence>
<dbReference type="Proteomes" id="UP000006818">
    <property type="component" value="Chromosome"/>
</dbReference>
<reference evidence="1 2" key="1">
    <citation type="journal article" date="2009" name="Proc. Natl. Acad. Sci. U.S.A.">
        <title>Biogeography of the Sulfolobus islandicus pan-genome.</title>
        <authorList>
            <person name="Reno M.L."/>
            <person name="Held N.L."/>
            <person name="Fields C.J."/>
            <person name="Burke P.V."/>
            <person name="Whitaker R.J."/>
        </authorList>
    </citation>
    <scope>NUCLEOTIDE SEQUENCE [LARGE SCALE GENOMIC DNA]</scope>
    <source>
        <strain evidence="2">Y.N.15.51 / Yellowstone #2</strain>
    </source>
</reference>
<gene>
    <name evidence="1" type="ordered locus">YN1551_3115</name>
</gene>
<dbReference type="AlphaFoldDB" id="C3NG37"/>
<name>C3NG37_SACI1</name>
<dbReference type="HOGENOM" id="CLU_3302911_0_0_2"/>
<evidence type="ECO:0000313" key="2">
    <source>
        <dbReference type="Proteomes" id="UP000006818"/>
    </source>
</evidence>
<accession>C3NG37</accession>
<proteinExistence type="predicted"/>
<dbReference type="EMBL" id="CP001404">
    <property type="protein sequence ID" value="ACP49998.1"/>
    <property type="molecule type" value="Genomic_DNA"/>
</dbReference>
<dbReference type="KEGG" id="sin:YN1551_3115"/>
<protein>
    <submittedName>
        <fullName evidence="1">Uncharacterized protein</fullName>
    </submittedName>
</protein>